<organism evidence="1 2">
    <name type="scientific">Actinorhabdospora filicis</name>
    <dbReference type="NCBI Taxonomy" id="1785913"/>
    <lineage>
        <taxon>Bacteria</taxon>
        <taxon>Bacillati</taxon>
        <taxon>Actinomycetota</taxon>
        <taxon>Actinomycetes</taxon>
        <taxon>Micromonosporales</taxon>
        <taxon>Micromonosporaceae</taxon>
        <taxon>Actinorhabdospora</taxon>
    </lineage>
</organism>
<protein>
    <submittedName>
        <fullName evidence="1">Uncharacterized protein</fullName>
    </submittedName>
</protein>
<reference evidence="1" key="1">
    <citation type="submission" date="2023-03" db="EMBL/GenBank/DDBJ databases">
        <title>Actinorhabdospora filicis NBRC 111898.</title>
        <authorList>
            <person name="Ichikawa N."/>
            <person name="Sato H."/>
            <person name="Tonouchi N."/>
        </authorList>
    </citation>
    <scope>NUCLEOTIDE SEQUENCE</scope>
    <source>
        <strain evidence="1">NBRC 111898</strain>
    </source>
</reference>
<name>A0A9W6SI67_9ACTN</name>
<evidence type="ECO:0000313" key="1">
    <source>
        <dbReference type="EMBL" id="GLZ75961.1"/>
    </source>
</evidence>
<sequence length="53" mass="5954">MDLPPECCKADPDGICEEHAYRAWQATGRNVAPHPCMHTHFFYPCDGSTAYPD</sequence>
<dbReference type="AlphaFoldDB" id="A0A9W6SI67"/>
<comment type="caution">
    <text evidence="1">The sequence shown here is derived from an EMBL/GenBank/DDBJ whole genome shotgun (WGS) entry which is preliminary data.</text>
</comment>
<dbReference type="EMBL" id="BSTX01000001">
    <property type="protein sequence ID" value="GLZ75961.1"/>
    <property type="molecule type" value="Genomic_DNA"/>
</dbReference>
<gene>
    <name evidence="1" type="ORF">Afil01_07680</name>
</gene>
<dbReference type="Proteomes" id="UP001165079">
    <property type="component" value="Unassembled WGS sequence"/>
</dbReference>
<proteinExistence type="predicted"/>
<evidence type="ECO:0000313" key="2">
    <source>
        <dbReference type="Proteomes" id="UP001165079"/>
    </source>
</evidence>
<accession>A0A9W6SI67</accession>
<keyword evidence="2" id="KW-1185">Reference proteome</keyword>